<organism evidence="7 8">
    <name type="scientific">Azospira oryzae</name>
    <dbReference type="NCBI Taxonomy" id="146939"/>
    <lineage>
        <taxon>Bacteria</taxon>
        <taxon>Pseudomonadati</taxon>
        <taxon>Pseudomonadota</taxon>
        <taxon>Betaproteobacteria</taxon>
        <taxon>Rhodocyclales</taxon>
        <taxon>Rhodocyclaceae</taxon>
        <taxon>Azospira</taxon>
    </lineage>
</organism>
<dbReference type="Pfam" id="PF00389">
    <property type="entry name" value="2-Hacid_dh"/>
    <property type="match status" value="1"/>
</dbReference>
<feature type="domain" description="D-isomer specific 2-hydroxyacid dehydrogenase catalytic" evidence="5">
    <location>
        <begin position="27"/>
        <end position="317"/>
    </location>
</feature>
<evidence type="ECO:0000256" key="4">
    <source>
        <dbReference type="RuleBase" id="RU003719"/>
    </source>
</evidence>
<protein>
    <submittedName>
        <fullName evidence="7">Glycerate dehydrogenase</fullName>
    </submittedName>
</protein>
<dbReference type="Gene3D" id="3.40.50.720">
    <property type="entry name" value="NAD(P)-binding Rossmann-like Domain"/>
    <property type="match status" value="2"/>
</dbReference>
<dbReference type="InterPro" id="IPR036291">
    <property type="entry name" value="NAD(P)-bd_dom_sf"/>
</dbReference>
<keyword evidence="8" id="KW-1185">Reference proteome</keyword>
<dbReference type="SUPFAM" id="SSF51735">
    <property type="entry name" value="NAD(P)-binding Rossmann-fold domains"/>
    <property type="match status" value="1"/>
</dbReference>
<dbReference type="InterPro" id="IPR050418">
    <property type="entry name" value="D-iso_2-hydroxyacid_DH_PdxB"/>
</dbReference>
<name>A0ABY0IUW6_9RHOO</name>
<dbReference type="SUPFAM" id="SSF52283">
    <property type="entry name" value="Formate/glycerate dehydrogenase catalytic domain-like"/>
    <property type="match status" value="1"/>
</dbReference>
<dbReference type="CDD" id="cd12162">
    <property type="entry name" value="2-Hacid_dh_4"/>
    <property type="match status" value="1"/>
</dbReference>
<dbReference type="PANTHER" id="PTHR43761:SF1">
    <property type="entry name" value="D-ISOMER SPECIFIC 2-HYDROXYACID DEHYDROGENASE CATALYTIC DOMAIN-CONTAINING PROTEIN-RELATED"/>
    <property type="match status" value="1"/>
</dbReference>
<feature type="domain" description="D-isomer specific 2-hydroxyacid dehydrogenase NAD-binding" evidence="6">
    <location>
        <begin position="105"/>
        <end position="287"/>
    </location>
</feature>
<evidence type="ECO:0000313" key="8">
    <source>
        <dbReference type="Proteomes" id="UP000292136"/>
    </source>
</evidence>
<dbReference type="PROSITE" id="PS00670">
    <property type="entry name" value="D_2_HYDROXYACID_DH_2"/>
    <property type="match status" value="1"/>
</dbReference>
<dbReference type="InterPro" id="IPR006139">
    <property type="entry name" value="D-isomer_2_OHA_DH_cat_dom"/>
</dbReference>
<dbReference type="PANTHER" id="PTHR43761">
    <property type="entry name" value="D-ISOMER SPECIFIC 2-HYDROXYACID DEHYDROGENASE FAMILY PROTEIN (AFU_ORTHOLOGUE AFUA_1G13630)"/>
    <property type="match status" value="1"/>
</dbReference>
<dbReference type="RefSeq" id="WP_130459149.1">
    <property type="nucleotide sequence ID" value="NZ_SHKM01000001.1"/>
</dbReference>
<dbReference type="PROSITE" id="PS00671">
    <property type="entry name" value="D_2_HYDROXYACID_DH_3"/>
    <property type="match status" value="1"/>
</dbReference>
<comment type="caution">
    <text evidence="7">The sequence shown here is derived from an EMBL/GenBank/DDBJ whole genome shotgun (WGS) entry which is preliminary data.</text>
</comment>
<dbReference type="InterPro" id="IPR006140">
    <property type="entry name" value="D-isomer_DH_NAD-bd"/>
</dbReference>
<proteinExistence type="inferred from homology"/>
<keyword evidence="3" id="KW-0520">NAD</keyword>
<evidence type="ECO:0000259" key="5">
    <source>
        <dbReference type="Pfam" id="PF00389"/>
    </source>
</evidence>
<gene>
    <name evidence="7" type="ORF">EV678_1670</name>
</gene>
<dbReference type="EMBL" id="SHKM01000001">
    <property type="protein sequence ID" value="RZT90848.1"/>
    <property type="molecule type" value="Genomic_DNA"/>
</dbReference>
<dbReference type="InterPro" id="IPR029753">
    <property type="entry name" value="D-isomer_DH_CS"/>
</dbReference>
<sequence length="322" mass="34423">MHRIVYLERESIRAEVRRPAFAHEWTEYARTTAAQLEERLAGASIAIVNKLPISGALMARLPQLKMVAVAATGTNNVDLEAARRQGIVVSNIQGYAVHTVPEHVFSLLLALSRNLLAYRQSVAEGRWQRAEQFCFFDHPIRDLHGATLGVVGGGSLGQGVVRLAQAFGMKVLQAERKGAAMVRPGYTAFATVLAEADALSLHCPLTAETRHLIGAAELQAMKPSALLINTARGGLVDEAALARALREGWIAGAGFDVLTAEPPTDDHPLLSPDLLAAPNFLLTPHVAWASAPAMQALADQLIDNLEAFARGAMTPGAANRVA</sequence>
<evidence type="ECO:0000259" key="6">
    <source>
        <dbReference type="Pfam" id="PF02826"/>
    </source>
</evidence>
<comment type="similarity">
    <text evidence="1 4">Belongs to the D-isomer specific 2-hydroxyacid dehydrogenase family.</text>
</comment>
<accession>A0ABY0IUW6</accession>
<reference evidence="7 8" key="1">
    <citation type="submission" date="2019-02" db="EMBL/GenBank/DDBJ databases">
        <title>Genomic Encyclopedia of Type Strains, Phase IV (KMG-IV): sequencing the most valuable type-strain genomes for metagenomic binning, comparative biology and taxonomic classification.</title>
        <authorList>
            <person name="Goeker M."/>
        </authorList>
    </citation>
    <scope>NUCLEOTIDE SEQUENCE [LARGE SCALE GENOMIC DNA]</scope>
    <source>
        <strain evidence="7 8">DSM 21223</strain>
    </source>
</reference>
<evidence type="ECO:0000256" key="2">
    <source>
        <dbReference type="ARBA" id="ARBA00023002"/>
    </source>
</evidence>
<evidence type="ECO:0000313" key="7">
    <source>
        <dbReference type="EMBL" id="RZT90848.1"/>
    </source>
</evidence>
<evidence type="ECO:0000256" key="3">
    <source>
        <dbReference type="ARBA" id="ARBA00023027"/>
    </source>
</evidence>
<keyword evidence="2 4" id="KW-0560">Oxidoreductase</keyword>
<dbReference type="Pfam" id="PF02826">
    <property type="entry name" value="2-Hacid_dh_C"/>
    <property type="match status" value="1"/>
</dbReference>
<evidence type="ECO:0000256" key="1">
    <source>
        <dbReference type="ARBA" id="ARBA00005854"/>
    </source>
</evidence>
<dbReference type="Proteomes" id="UP000292136">
    <property type="component" value="Unassembled WGS sequence"/>
</dbReference>